<comment type="subcellular location">
    <subcellularLocation>
        <location evidence="2">Cell membrane</location>
    </subcellularLocation>
</comment>
<dbReference type="PANTHER" id="PTHR43711">
    <property type="entry name" value="TWO-COMPONENT HISTIDINE KINASE"/>
    <property type="match status" value="1"/>
</dbReference>
<dbReference type="SUPFAM" id="SSF55874">
    <property type="entry name" value="ATPase domain of HSP90 chaperone/DNA topoisomerase II/histidine kinase"/>
    <property type="match status" value="1"/>
</dbReference>
<proteinExistence type="inferred from homology"/>
<evidence type="ECO:0000256" key="5">
    <source>
        <dbReference type="ARBA" id="ARBA00022553"/>
    </source>
</evidence>
<dbReference type="PANTHER" id="PTHR43711:SF31">
    <property type="entry name" value="HISTIDINE KINASE"/>
    <property type="match status" value="1"/>
</dbReference>
<dbReference type="GO" id="GO:0000155">
    <property type="term" value="F:phosphorelay sensor kinase activity"/>
    <property type="evidence" value="ECO:0007669"/>
    <property type="project" value="InterPro"/>
</dbReference>
<gene>
    <name evidence="12" type="ORF">F4692_001965</name>
</gene>
<evidence type="ECO:0000256" key="7">
    <source>
        <dbReference type="ARBA" id="ARBA00022777"/>
    </source>
</evidence>
<comment type="caution">
    <text evidence="12">The sequence shown here is derived from an EMBL/GenBank/DDBJ whole genome shotgun (WGS) entry which is preliminary data.</text>
</comment>
<evidence type="ECO:0000313" key="13">
    <source>
        <dbReference type="Proteomes" id="UP000549911"/>
    </source>
</evidence>
<dbReference type="CDD" id="cd16922">
    <property type="entry name" value="HATPase_EvgS-ArcB-TorS-like"/>
    <property type="match status" value="1"/>
</dbReference>
<keyword evidence="7 12" id="KW-0418">Kinase</keyword>
<evidence type="ECO:0000259" key="11">
    <source>
        <dbReference type="PROSITE" id="PS50109"/>
    </source>
</evidence>
<dbReference type="InterPro" id="IPR003594">
    <property type="entry name" value="HATPase_dom"/>
</dbReference>
<keyword evidence="5" id="KW-0597">Phosphoprotein</keyword>
<feature type="transmembrane region" description="Helical" evidence="10">
    <location>
        <begin position="7"/>
        <end position="26"/>
    </location>
</feature>
<evidence type="ECO:0000256" key="3">
    <source>
        <dbReference type="ARBA" id="ARBA00006402"/>
    </source>
</evidence>
<dbReference type="Pfam" id="PF02518">
    <property type="entry name" value="HATPase_c"/>
    <property type="match status" value="1"/>
</dbReference>
<dbReference type="SMART" id="SM00388">
    <property type="entry name" value="HisKA"/>
    <property type="match status" value="1"/>
</dbReference>
<feature type="transmembrane region" description="Helical" evidence="10">
    <location>
        <begin position="188"/>
        <end position="208"/>
    </location>
</feature>
<name>A0A7Y9H2L9_9ACTN</name>
<dbReference type="RefSeq" id="WP_179619465.1">
    <property type="nucleotide sequence ID" value="NZ_JACCBW010000002.1"/>
</dbReference>
<keyword evidence="13" id="KW-1185">Reference proteome</keyword>
<reference evidence="12 13" key="2">
    <citation type="submission" date="2020-08" db="EMBL/GenBank/DDBJ databases">
        <title>The Agave Microbiome: Exploring the role of microbial communities in plant adaptations to desert environments.</title>
        <authorList>
            <person name="Partida-Martinez L.P."/>
        </authorList>
    </citation>
    <scope>NUCLEOTIDE SEQUENCE [LARGE SCALE GENOMIC DNA]</scope>
    <source>
        <strain evidence="12 13">AT2.17</strain>
    </source>
</reference>
<dbReference type="EMBL" id="JACCBW010000002">
    <property type="protein sequence ID" value="NYE36832.1"/>
    <property type="molecule type" value="Genomic_DNA"/>
</dbReference>
<dbReference type="InterPro" id="IPR005467">
    <property type="entry name" value="His_kinase_dom"/>
</dbReference>
<protein>
    <recommendedName>
        <fullName evidence="9">Circadian input-output histidine kinase CikA</fullName>
        <ecNumber evidence="4">2.7.13.3</ecNumber>
    </recommendedName>
</protein>
<dbReference type="SMART" id="SM00387">
    <property type="entry name" value="HATPase_c"/>
    <property type="match status" value="1"/>
</dbReference>
<evidence type="ECO:0000256" key="8">
    <source>
        <dbReference type="ARBA" id="ARBA00023012"/>
    </source>
</evidence>
<reference evidence="12 13" key="1">
    <citation type="submission" date="2020-07" db="EMBL/GenBank/DDBJ databases">
        <authorList>
            <person name="Partida-Martinez L."/>
            <person name="Huntemann M."/>
            <person name="Clum A."/>
            <person name="Wang J."/>
            <person name="Palaniappan K."/>
            <person name="Ritter S."/>
            <person name="Chen I.-M."/>
            <person name="Stamatis D."/>
            <person name="Reddy T."/>
            <person name="O'Malley R."/>
            <person name="Daum C."/>
            <person name="Shapiro N."/>
            <person name="Ivanova N."/>
            <person name="Kyrpides N."/>
            <person name="Woyke T."/>
        </authorList>
    </citation>
    <scope>NUCLEOTIDE SEQUENCE [LARGE SCALE GENOMIC DNA]</scope>
    <source>
        <strain evidence="12 13">AT2.17</strain>
    </source>
</reference>
<dbReference type="CDD" id="cd00082">
    <property type="entry name" value="HisKA"/>
    <property type="match status" value="1"/>
</dbReference>
<dbReference type="GO" id="GO:0005886">
    <property type="term" value="C:plasma membrane"/>
    <property type="evidence" value="ECO:0007669"/>
    <property type="project" value="UniProtKB-SubCell"/>
</dbReference>
<keyword evidence="6" id="KW-0808">Transferase</keyword>
<evidence type="ECO:0000256" key="4">
    <source>
        <dbReference type="ARBA" id="ARBA00012438"/>
    </source>
</evidence>
<dbReference type="PRINTS" id="PR00344">
    <property type="entry name" value="BCTRLSENSOR"/>
</dbReference>
<dbReference type="Gene3D" id="1.10.287.130">
    <property type="match status" value="1"/>
</dbReference>
<feature type="transmembrane region" description="Helical" evidence="10">
    <location>
        <begin position="255"/>
        <end position="272"/>
    </location>
</feature>
<keyword evidence="10" id="KW-1133">Transmembrane helix</keyword>
<dbReference type="PROSITE" id="PS50109">
    <property type="entry name" value="HIS_KIN"/>
    <property type="match status" value="1"/>
</dbReference>
<feature type="transmembrane region" description="Helical" evidence="10">
    <location>
        <begin position="62"/>
        <end position="83"/>
    </location>
</feature>
<dbReference type="InterPro" id="IPR004358">
    <property type="entry name" value="Sig_transdc_His_kin-like_C"/>
</dbReference>
<sequence>MTTTGRAELSVGALTVAAVAAYVWGHDPLLDNLLYLGVLLGAGALAWAGAVRRPAVDRPFAYLVAGGLLLNALGDLAWELLSWQGADTDVSVADPLWFASYVALSSAVWLVLRRVEVGRQARVLALDTLMLVVVSVLVTWNVAIHPIVDDQEVAAAVRVVWASYPVADAVLLGLVARVLMSTGARAHLSLSFPVGVGLWLAADIAFLVSGSGDSTSAMDAAWMLAPVLLARSAWRDPAPVADDGPAPSERRMVQTGFAILPLLVPPVLTLFVDSRDELDHAALLVVGAAALTVLALVRTTWLVRSERRAHRDLELALDAALAASRAKSMFLATMSHEIRTPLTTVLGTAELLEDTALDGEQQHLVRRMRRSGDHLASLVADILDFSRIESGEVTLVAARFDLVDLVAELADVYALRAADAGIRFEHHLHPGLPDTLVGDRTRVAQVLRNLLDNAVKFTPDGGVRLDVRPAPDGVELAIADTGIGIGQDDLAVVFDSFRQIDGSSTRTYGGSGLGLAICRQLVALMGGTLDVTSRLGEGSTFVVRLPLVVAGTDHATVPGRTPVLAGASGARRTP</sequence>
<dbReference type="Pfam" id="PF00512">
    <property type="entry name" value="HisKA"/>
    <property type="match status" value="1"/>
</dbReference>
<comment type="similarity">
    <text evidence="3">In the N-terminal section; belongs to the phytochrome family.</text>
</comment>
<feature type="domain" description="Histidine kinase" evidence="11">
    <location>
        <begin position="333"/>
        <end position="549"/>
    </location>
</feature>
<feature type="transmembrane region" description="Helical" evidence="10">
    <location>
        <begin position="124"/>
        <end position="143"/>
    </location>
</feature>
<dbReference type="InterPro" id="IPR036097">
    <property type="entry name" value="HisK_dim/P_sf"/>
</dbReference>
<feature type="transmembrane region" description="Helical" evidence="10">
    <location>
        <begin position="95"/>
        <end position="112"/>
    </location>
</feature>
<keyword evidence="10" id="KW-0472">Membrane</keyword>
<evidence type="ECO:0000256" key="6">
    <source>
        <dbReference type="ARBA" id="ARBA00022679"/>
    </source>
</evidence>
<dbReference type="Gene3D" id="3.30.565.10">
    <property type="entry name" value="Histidine kinase-like ATPase, C-terminal domain"/>
    <property type="match status" value="1"/>
</dbReference>
<dbReference type="InterPro" id="IPR050736">
    <property type="entry name" value="Sensor_HK_Regulatory"/>
</dbReference>
<dbReference type="AlphaFoldDB" id="A0A7Y9H2L9"/>
<organism evidence="12 13">
    <name type="scientific">Nocardioides cavernae</name>
    <dbReference type="NCBI Taxonomy" id="1921566"/>
    <lineage>
        <taxon>Bacteria</taxon>
        <taxon>Bacillati</taxon>
        <taxon>Actinomycetota</taxon>
        <taxon>Actinomycetes</taxon>
        <taxon>Propionibacteriales</taxon>
        <taxon>Nocardioidaceae</taxon>
        <taxon>Nocardioides</taxon>
    </lineage>
</organism>
<dbReference type="FunFam" id="3.30.565.10:FF:000010">
    <property type="entry name" value="Sensor histidine kinase RcsC"/>
    <property type="match status" value="1"/>
</dbReference>
<comment type="catalytic activity">
    <reaction evidence="1">
        <text>ATP + protein L-histidine = ADP + protein N-phospho-L-histidine.</text>
        <dbReference type="EC" id="2.7.13.3"/>
    </reaction>
</comment>
<keyword evidence="10" id="KW-0812">Transmembrane</keyword>
<evidence type="ECO:0000256" key="1">
    <source>
        <dbReference type="ARBA" id="ARBA00000085"/>
    </source>
</evidence>
<dbReference type="Proteomes" id="UP000549911">
    <property type="component" value="Unassembled WGS sequence"/>
</dbReference>
<evidence type="ECO:0000256" key="10">
    <source>
        <dbReference type="SAM" id="Phobius"/>
    </source>
</evidence>
<dbReference type="InterPro" id="IPR003661">
    <property type="entry name" value="HisK_dim/P_dom"/>
</dbReference>
<evidence type="ECO:0000256" key="9">
    <source>
        <dbReference type="ARBA" id="ARBA00074306"/>
    </source>
</evidence>
<evidence type="ECO:0000256" key="2">
    <source>
        <dbReference type="ARBA" id="ARBA00004236"/>
    </source>
</evidence>
<keyword evidence="8" id="KW-0902">Two-component regulatory system</keyword>
<dbReference type="SUPFAM" id="SSF47384">
    <property type="entry name" value="Homodimeric domain of signal transducing histidine kinase"/>
    <property type="match status" value="1"/>
</dbReference>
<feature type="transmembrane region" description="Helical" evidence="10">
    <location>
        <begin position="32"/>
        <end position="50"/>
    </location>
</feature>
<dbReference type="EC" id="2.7.13.3" evidence="4"/>
<accession>A0A7Y9H2L9</accession>
<dbReference type="InterPro" id="IPR036890">
    <property type="entry name" value="HATPase_C_sf"/>
</dbReference>
<evidence type="ECO:0000313" key="12">
    <source>
        <dbReference type="EMBL" id="NYE36832.1"/>
    </source>
</evidence>
<feature type="transmembrane region" description="Helical" evidence="10">
    <location>
        <begin position="278"/>
        <end position="297"/>
    </location>
</feature>
<feature type="transmembrane region" description="Helical" evidence="10">
    <location>
        <begin position="155"/>
        <end position="176"/>
    </location>
</feature>